<dbReference type="Proteomes" id="UP000028981">
    <property type="component" value="Unassembled WGS sequence"/>
</dbReference>
<dbReference type="STRING" id="46914.JP75_13545"/>
<feature type="region of interest" description="Disordered" evidence="2">
    <location>
        <begin position="1"/>
        <end position="21"/>
    </location>
</feature>
<dbReference type="OrthoDB" id="9808367at2"/>
<evidence type="ECO:0000313" key="4">
    <source>
        <dbReference type="EMBL" id="KFL30753.1"/>
    </source>
</evidence>
<dbReference type="Pfam" id="PF00850">
    <property type="entry name" value="Hist_deacetyl"/>
    <property type="match status" value="1"/>
</dbReference>
<dbReference type="RefSeq" id="WP_035083697.1">
    <property type="nucleotide sequence ID" value="NZ_JQGC01000011.1"/>
</dbReference>
<dbReference type="EMBL" id="JQGC01000011">
    <property type="protein sequence ID" value="KFL30753.1"/>
    <property type="molecule type" value="Genomic_DNA"/>
</dbReference>
<dbReference type="CDD" id="cd11599">
    <property type="entry name" value="HDAC_classII_2"/>
    <property type="match status" value="1"/>
</dbReference>
<dbReference type="InterPro" id="IPR037138">
    <property type="entry name" value="His_deacetylse_dom_sf"/>
</dbReference>
<proteinExistence type="inferred from homology"/>
<dbReference type="PRINTS" id="PR01270">
    <property type="entry name" value="HDASUPER"/>
</dbReference>
<dbReference type="InterPro" id="IPR023696">
    <property type="entry name" value="Ureohydrolase_dom_sf"/>
</dbReference>
<sequence length="315" mass="34249">MTTLLVSQTNFADHRTPPGHPERADRIIAVEEALATQEFDRLVRREAPYGDITLAELVHDERYMARLRMARPAEGIGQLDPDTYISDQSLSAAATGLGGAMAGLDAVVMGEVDNAFCAIRPPGHHAEIDRPMGFCLINTVAIVAREAQRKYGAERIAIVDFDVHHGNGTQDIFYDDASVFYASSHQMPLFPGTGHPSEHGVGNIVNAALKAHTDGSEMRAAYNEIILPALDNFAPDLILISAGFDAHERDPLAQLEWVDQDFAWVTGKLMDVAERRCGNRIVSLLEGGYDLKGLAGGVRQHVAMLMDGATSSLNF</sequence>
<dbReference type="PANTHER" id="PTHR10625">
    <property type="entry name" value="HISTONE DEACETYLASE HDAC1-RELATED"/>
    <property type="match status" value="1"/>
</dbReference>
<dbReference type="Gene3D" id="3.40.800.20">
    <property type="entry name" value="Histone deacetylase domain"/>
    <property type="match status" value="1"/>
</dbReference>
<dbReference type="AlphaFoldDB" id="A0A087M1K0"/>
<name>A0A087M1K0_9HYPH</name>
<comment type="caution">
    <text evidence="4">The sequence shown here is derived from an EMBL/GenBank/DDBJ whole genome shotgun (WGS) entry which is preliminary data.</text>
</comment>
<comment type="similarity">
    <text evidence="1">Belongs to the histone deacetylase family.</text>
</comment>
<evidence type="ECO:0000259" key="3">
    <source>
        <dbReference type="Pfam" id="PF00850"/>
    </source>
</evidence>
<evidence type="ECO:0000256" key="2">
    <source>
        <dbReference type="SAM" id="MobiDB-lite"/>
    </source>
</evidence>
<evidence type="ECO:0000313" key="5">
    <source>
        <dbReference type="Proteomes" id="UP000028981"/>
    </source>
</evidence>
<dbReference type="GO" id="GO:0040029">
    <property type="term" value="P:epigenetic regulation of gene expression"/>
    <property type="evidence" value="ECO:0007669"/>
    <property type="project" value="TreeGrafter"/>
</dbReference>
<feature type="compositionally biased region" description="Basic and acidic residues" evidence="2">
    <location>
        <begin position="12"/>
        <end position="21"/>
    </location>
</feature>
<accession>A0A087M1K0</accession>
<dbReference type="SUPFAM" id="SSF52768">
    <property type="entry name" value="Arginase/deacetylase"/>
    <property type="match status" value="1"/>
</dbReference>
<feature type="domain" description="Histone deacetylase" evidence="3">
    <location>
        <begin position="20"/>
        <end position="304"/>
    </location>
</feature>
<dbReference type="PANTHER" id="PTHR10625:SF10">
    <property type="entry name" value="HISTONE DEACETYLASE HDAC1"/>
    <property type="match status" value="1"/>
</dbReference>
<reference evidence="4 5" key="1">
    <citation type="submission" date="2014-08" db="EMBL/GenBank/DDBJ databases">
        <authorList>
            <person name="Hassan Y.I."/>
            <person name="Lepp D."/>
            <person name="Zhou T."/>
        </authorList>
    </citation>
    <scope>NUCLEOTIDE SEQUENCE [LARGE SCALE GENOMIC DNA]</scope>
    <source>
        <strain evidence="4 5">IFO13584</strain>
    </source>
</reference>
<keyword evidence="5" id="KW-1185">Reference proteome</keyword>
<gene>
    <name evidence="4" type="ORF">JP75_13545</name>
</gene>
<dbReference type="GO" id="GO:0004407">
    <property type="term" value="F:histone deacetylase activity"/>
    <property type="evidence" value="ECO:0007669"/>
    <property type="project" value="TreeGrafter"/>
</dbReference>
<dbReference type="InterPro" id="IPR000286">
    <property type="entry name" value="HDACs"/>
</dbReference>
<evidence type="ECO:0000256" key="1">
    <source>
        <dbReference type="ARBA" id="ARBA00005947"/>
    </source>
</evidence>
<protein>
    <submittedName>
        <fullName evidence="4">Acetoin utilization protein</fullName>
    </submittedName>
</protein>
<dbReference type="InterPro" id="IPR023801">
    <property type="entry name" value="His_deacetylse_dom"/>
</dbReference>
<feature type="compositionally biased region" description="Polar residues" evidence="2">
    <location>
        <begin position="1"/>
        <end position="11"/>
    </location>
</feature>
<organism evidence="4 5">
    <name type="scientific">Devosia riboflavina</name>
    <dbReference type="NCBI Taxonomy" id="46914"/>
    <lineage>
        <taxon>Bacteria</taxon>
        <taxon>Pseudomonadati</taxon>
        <taxon>Pseudomonadota</taxon>
        <taxon>Alphaproteobacteria</taxon>
        <taxon>Hyphomicrobiales</taxon>
        <taxon>Devosiaceae</taxon>
        <taxon>Devosia</taxon>
    </lineage>
</organism>